<accession>A0A381UWK5</accession>
<keyword evidence="1" id="KW-0472">Membrane</keyword>
<proteinExistence type="predicted"/>
<feature type="transmembrane region" description="Helical" evidence="1">
    <location>
        <begin position="113"/>
        <end position="132"/>
    </location>
</feature>
<evidence type="ECO:0000256" key="1">
    <source>
        <dbReference type="SAM" id="Phobius"/>
    </source>
</evidence>
<gene>
    <name evidence="3" type="ORF">METZ01_LOCUS85364</name>
</gene>
<dbReference type="Pfam" id="PF09990">
    <property type="entry name" value="DUF2231"/>
    <property type="match status" value="1"/>
</dbReference>
<keyword evidence="1" id="KW-1133">Transmembrane helix</keyword>
<feature type="domain" description="DUF2231" evidence="2">
    <location>
        <begin position="4"/>
        <end position="144"/>
    </location>
</feature>
<reference evidence="3" key="1">
    <citation type="submission" date="2018-05" db="EMBL/GenBank/DDBJ databases">
        <authorList>
            <person name="Lanie J.A."/>
            <person name="Ng W.-L."/>
            <person name="Kazmierczak K.M."/>
            <person name="Andrzejewski T.M."/>
            <person name="Davidsen T.M."/>
            <person name="Wayne K.J."/>
            <person name="Tettelin H."/>
            <person name="Glass J.I."/>
            <person name="Rusch D."/>
            <person name="Podicherti R."/>
            <person name="Tsui H.-C.T."/>
            <person name="Winkler M.E."/>
        </authorList>
    </citation>
    <scope>NUCLEOTIDE SEQUENCE</scope>
</reference>
<sequence length="147" mass="16337">VSSLHPFITHFPIALITAATVMQFIVLIHPNWMDNRAPIWIFGFSLAMSFSSMLSGQAAANIAINESGLGEQIQALIAQHKNFATFTVWISLVVLIGWLWLYFRFPGNRRADLVVFSFLLLLTLAVVFTGYFGGELVMRYGVGVGQL</sequence>
<evidence type="ECO:0000259" key="2">
    <source>
        <dbReference type="Pfam" id="PF09990"/>
    </source>
</evidence>
<feature type="transmembrane region" description="Helical" evidence="1">
    <location>
        <begin position="6"/>
        <end position="27"/>
    </location>
</feature>
<keyword evidence="1" id="KW-0812">Transmembrane</keyword>
<feature type="transmembrane region" description="Helical" evidence="1">
    <location>
        <begin position="83"/>
        <end position="101"/>
    </location>
</feature>
<name>A0A381UWK5_9ZZZZ</name>
<dbReference type="InterPro" id="IPR019251">
    <property type="entry name" value="DUF2231_TM"/>
</dbReference>
<organism evidence="3">
    <name type="scientific">marine metagenome</name>
    <dbReference type="NCBI Taxonomy" id="408172"/>
    <lineage>
        <taxon>unclassified sequences</taxon>
        <taxon>metagenomes</taxon>
        <taxon>ecological metagenomes</taxon>
    </lineage>
</organism>
<dbReference type="EMBL" id="UINC01007293">
    <property type="protein sequence ID" value="SVA32510.1"/>
    <property type="molecule type" value="Genomic_DNA"/>
</dbReference>
<evidence type="ECO:0000313" key="3">
    <source>
        <dbReference type="EMBL" id="SVA32510.1"/>
    </source>
</evidence>
<feature type="transmembrane region" description="Helical" evidence="1">
    <location>
        <begin position="39"/>
        <end position="63"/>
    </location>
</feature>
<protein>
    <recommendedName>
        <fullName evidence="2">DUF2231 domain-containing protein</fullName>
    </recommendedName>
</protein>
<feature type="non-terminal residue" evidence="3">
    <location>
        <position position="1"/>
    </location>
</feature>
<dbReference type="AlphaFoldDB" id="A0A381UWK5"/>